<comment type="similarity">
    <text evidence="2">Belongs to the short-chain dehydrogenases/reductases (SDR) family.</text>
</comment>
<dbReference type="AlphaFoldDB" id="A0A398CQ12"/>
<dbReference type="GO" id="GO:0006729">
    <property type="term" value="P:tetrahydrobiopterin biosynthetic process"/>
    <property type="evidence" value="ECO:0007669"/>
    <property type="project" value="TreeGrafter"/>
</dbReference>
<dbReference type="PROSITE" id="PS00061">
    <property type="entry name" value="ADH_SHORT"/>
    <property type="match status" value="1"/>
</dbReference>
<evidence type="ECO:0000256" key="4">
    <source>
        <dbReference type="ARBA" id="ARBA00022857"/>
    </source>
</evidence>
<keyword evidence="3" id="KW-0963">Cytoplasm</keyword>
<dbReference type="NCBIfam" id="NF005381">
    <property type="entry name" value="PRK06924.1"/>
    <property type="match status" value="1"/>
</dbReference>
<evidence type="ECO:0000313" key="6">
    <source>
        <dbReference type="EMBL" id="RIE03389.1"/>
    </source>
</evidence>
<dbReference type="Pfam" id="PF00106">
    <property type="entry name" value="adh_short"/>
    <property type="match status" value="1"/>
</dbReference>
<keyword evidence="7" id="KW-1185">Reference proteome</keyword>
<evidence type="ECO:0000256" key="5">
    <source>
        <dbReference type="ARBA" id="ARBA00023002"/>
    </source>
</evidence>
<keyword evidence="5 6" id="KW-0560">Oxidoreductase</keyword>
<dbReference type="PANTHER" id="PTHR44085">
    <property type="entry name" value="SEPIAPTERIN REDUCTASE"/>
    <property type="match status" value="1"/>
</dbReference>
<dbReference type="PANTHER" id="PTHR44085:SF2">
    <property type="entry name" value="SEPIAPTERIN REDUCTASE"/>
    <property type="match status" value="1"/>
</dbReference>
<comment type="subcellular location">
    <subcellularLocation>
        <location evidence="1">Cytoplasm</location>
    </subcellularLocation>
</comment>
<evidence type="ECO:0000313" key="7">
    <source>
        <dbReference type="Proteomes" id="UP000266340"/>
    </source>
</evidence>
<dbReference type="Proteomes" id="UP000266340">
    <property type="component" value="Unassembled WGS sequence"/>
</dbReference>
<dbReference type="GO" id="GO:0004757">
    <property type="term" value="F:sepiapterin reductase (NADP+) activity"/>
    <property type="evidence" value="ECO:0007669"/>
    <property type="project" value="TreeGrafter"/>
</dbReference>
<gene>
    <name evidence="6" type="ORF">D3H35_11985</name>
</gene>
<name>A0A398CQ12_9BACL</name>
<dbReference type="EMBL" id="QXJM01000037">
    <property type="protein sequence ID" value="RIE03389.1"/>
    <property type="molecule type" value="Genomic_DNA"/>
</dbReference>
<dbReference type="Gene3D" id="3.40.50.720">
    <property type="entry name" value="NAD(P)-binding Rossmann-like Domain"/>
    <property type="match status" value="1"/>
</dbReference>
<dbReference type="InterPro" id="IPR051721">
    <property type="entry name" value="Biopterin_syn/organic_redct"/>
</dbReference>
<dbReference type="InterPro" id="IPR036291">
    <property type="entry name" value="NAD(P)-bd_dom_sf"/>
</dbReference>
<protein>
    <submittedName>
        <fullName evidence="6">(S)-benzoin forming benzil reductase</fullName>
        <ecNumber evidence="6">1.1.1.320</ecNumber>
    </submittedName>
</protein>
<organism evidence="6 7">
    <name type="scientific">Cohnella faecalis</name>
    <dbReference type="NCBI Taxonomy" id="2315694"/>
    <lineage>
        <taxon>Bacteria</taxon>
        <taxon>Bacillati</taxon>
        <taxon>Bacillota</taxon>
        <taxon>Bacilli</taxon>
        <taxon>Bacillales</taxon>
        <taxon>Paenibacillaceae</taxon>
        <taxon>Cohnella</taxon>
    </lineage>
</organism>
<dbReference type="RefSeq" id="WP_119149588.1">
    <property type="nucleotide sequence ID" value="NZ_JBHSOV010000005.1"/>
</dbReference>
<dbReference type="InterPro" id="IPR002347">
    <property type="entry name" value="SDR_fam"/>
</dbReference>
<reference evidence="6 7" key="1">
    <citation type="submission" date="2018-09" db="EMBL/GenBank/DDBJ databases">
        <title>Cohnella cavernae sp. nov., isolated from a karst cave.</title>
        <authorList>
            <person name="Zhu H."/>
        </authorList>
    </citation>
    <scope>NUCLEOTIDE SEQUENCE [LARGE SCALE GENOMIC DNA]</scope>
    <source>
        <strain evidence="6 7">K2E09-144</strain>
    </source>
</reference>
<comment type="caution">
    <text evidence="6">The sequence shown here is derived from an EMBL/GenBank/DDBJ whole genome shotgun (WGS) entry which is preliminary data.</text>
</comment>
<proteinExistence type="inferred from homology"/>
<keyword evidence="4" id="KW-0521">NADP</keyword>
<sequence length="251" mass="27454">MKYYIVTGTSRGLGEAIAEKLIASGNHITCISRGANERLVKLAEDRGAELNYISFDLSRSNEIEAVMRAIFAKIDKENAEAVILINNAGILAPIKPIESCSSEEIILNNQINLVAPMILSSSFIALAADIRADKQIVHISSGAGKKPYFGWSSYCSAKAGLDMYTRCAAVEQQDKEYPVRVVSFAPGVVDTAMQQEIRSTGKEYFRDIERFIALKEEGVLLTPEYAADKLLSVIASSDIENGAILHISQFQ</sequence>
<evidence type="ECO:0000256" key="2">
    <source>
        <dbReference type="ARBA" id="ARBA00006484"/>
    </source>
</evidence>
<dbReference type="EC" id="1.1.1.320" evidence="6"/>
<dbReference type="GO" id="GO:0005737">
    <property type="term" value="C:cytoplasm"/>
    <property type="evidence" value="ECO:0007669"/>
    <property type="project" value="UniProtKB-SubCell"/>
</dbReference>
<dbReference type="SUPFAM" id="SSF51735">
    <property type="entry name" value="NAD(P)-binding Rossmann-fold domains"/>
    <property type="match status" value="1"/>
</dbReference>
<dbReference type="OrthoDB" id="9794387at2"/>
<dbReference type="PRINTS" id="PR00081">
    <property type="entry name" value="GDHRDH"/>
</dbReference>
<evidence type="ECO:0000256" key="1">
    <source>
        <dbReference type="ARBA" id="ARBA00004496"/>
    </source>
</evidence>
<accession>A0A398CQ12</accession>
<evidence type="ECO:0000256" key="3">
    <source>
        <dbReference type="ARBA" id="ARBA00022490"/>
    </source>
</evidence>
<dbReference type="InterPro" id="IPR020904">
    <property type="entry name" value="Sc_DH/Rdtase_CS"/>
</dbReference>